<feature type="compositionally biased region" description="Basic and acidic residues" evidence="1">
    <location>
        <begin position="43"/>
        <end position="67"/>
    </location>
</feature>
<sequence>ELEPHEPDRHHDHRRRGRRAAGHLLDVAAGQAQRPLGRAHLRLAGDAEGQARPRAAPRRDDHPGDVRPDVHLHLRWGHLRVHRRLPGLPAPGHPGDVCPLHHRLLRGRPQHRPHQGGGRPVPLVAHRPVGSPPRLAARRQRSLPAVGDGDHRARRDPRLPARRRHRRCGRRAGPGGPVRLWPVVGLHDAGAPAALAQRGDERRLHGDLPADLPVQRLRRAGDAAVGAQGLRRGQPDLAAGHRLPRPDGRHGAGRAGRRGARRRGRAHRGVRPADDAALPPEL</sequence>
<dbReference type="EMBL" id="CADCWC010000067">
    <property type="protein sequence ID" value="CAA9523827.1"/>
    <property type="molecule type" value="Genomic_DNA"/>
</dbReference>
<evidence type="ECO:0000313" key="2">
    <source>
        <dbReference type="EMBL" id="CAA9523827.1"/>
    </source>
</evidence>
<reference evidence="2" key="1">
    <citation type="submission" date="2020-02" db="EMBL/GenBank/DDBJ databases">
        <authorList>
            <person name="Meier V. D."/>
        </authorList>
    </citation>
    <scope>NUCLEOTIDE SEQUENCE</scope>
    <source>
        <strain evidence="2">AVDCRST_MAG79</strain>
    </source>
</reference>
<feature type="compositionally biased region" description="Basic residues" evidence="1">
    <location>
        <begin position="251"/>
        <end position="270"/>
    </location>
</feature>
<proteinExistence type="predicted"/>
<protein>
    <submittedName>
        <fullName evidence="2">Efflux ABC transporter, permease protein</fullName>
    </submittedName>
</protein>
<feature type="region of interest" description="Disordered" evidence="1">
    <location>
        <begin position="107"/>
        <end position="156"/>
    </location>
</feature>
<feature type="non-terminal residue" evidence="2">
    <location>
        <position position="1"/>
    </location>
</feature>
<feature type="compositionally biased region" description="Basic residues" evidence="1">
    <location>
        <begin position="11"/>
        <end position="21"/>
    </location>
</feature>
<evidence type="ECO:0000256" key="1">
    <source>
        <dbReference type="SAM" id="MobiDB-lite"/>
    </source>
</evidence>
<organism evidence="2">
    <name type="scientific">uncultured Thermoleophilia bacterium</name>
    <dbReference type="NCBI Taxonomy" id="1497501"/>
    <lineage>
        <taxon>Bacteria</taxon>
        <taxon>Bacillati</taxon>
        <taxon>Actinomycetota</taxon>
        <taxon>Thermoleophilia</taxon>
        <taxon>environmental samples</taxon>
    </lineage>
</organism>
<feature type="region of interest" description="Disordered" evidence="1">
    <location>
        <begin position="1"/>
        <end position="67"/>
    </location>
</feature>
<accession>A0A6J4TI21</accession>
<gene>
    <name evidence="2" type="ORF">AVDCRST_MAG79-362</name>
</gene>
<dbReference type="AlphaFoldDB" id="A0A6J4TI21"/>
<name>A0A6J4TI21_9ACTN</name>
<feature type="non-terminal residue" evidence="2">
    <location>
        <position position="282"/>
    </location>
</feature>
<feature type="region of interest" description="Disordered" evidence="1">
    <location>
        <begin position="223"/>
        <end position="282"/>
    </location>
</feature>
<feature type="compositionally biased region" description="Basic and acidic residues" evidence="1">
    <location>
        <begin position="1"/>
        <end position="10"/>
    </location>
</feature>